<proteinExistence type="predicted"/>
<keyword evidence="1" id="KW-0539">Nucleus</keyword>
<dbReference type="GO" id="GO:0005634">
    <property type="term" value="C:nucleus"/>
    <property type="evidence" value="ECO:0007669"/>
    <property type="project" value="UniProtKB-SubCell"/>
</dbReference>
<reference evidence="3" key="1">
    <citation type="submission" date="2022-03" db="EMBL/GenBank/DDBJ databases">
        <authorList>
            <person name="Sayadi A."/>
        </authorList>
    </citation>
    <scope>NUCLEOTIDE SEQUENCE</scope>
</reference>
<feature type="domain" description="BESS" evidence="2">
    <location>
        <begin position="62"/>
        <end position="101"/>
    </location>
</feature>
<keyword evidence="4" id="KW-1185">Reference proteome</keyword>
<comment type="subcellular location">
    <subcellularLocation>
        <location evidence="1">Nucleus</location>
    </subcellularLocation>
</comment>
<accession>A0A9P0P0D9</accession>
<sequence length="156" mass="18199">MLGLHLILQKRRYVPHHLKRRITSKKKRRLQKDSIGQLTEIERKKIAHLEGIASQQSTNIQKDEDYFFLMNLLPHLCLTPENRKLQTRIKMQQLVIEEQEVCSRRSVGLSTCLPPAPSPTRRWTQEANSHDSLLVPKASTQDHQTYQELHTMGTNN</sequence>
<protein>
    <recommendedName>
        <fullName evidence="2">BESS domain-containing protein</fullName>
    </recommendedName>
</protein>
<dbReference type="InterPro" id="IPR004210">
    <property type="entry name" value="BESS_motif"/>
</dbReference>
<dbReference type="PROSITE" id="PS51031">
    <property type="entry name" value="BESS"/>
    <property type="match status" value="1"/>
</dbReference>
<dbReference type="EMBL" id="CAKOFQ010006687">
    <property type="protein sequence ID" value="CAH1960168.1"/>
    <property type="molecule type" value="Genomic_DNA"/>
</dbReference>
<dbReference type="Proteomes" id="UP001152888">
    <property type="component" value="Unassembled WGS sequence"/>
</dbReference>
<dbReference type="AlphaFoldDB" id="A0A9P0P0D9"/>
<evidence type="ECO:0000259" key="2">
    <source>
        <dbReference type="PROSITE" id="PS51031"/>
    </source>
</evidence>
<evidence type="ECO:0000313" key="4">
    <source>
        <dbReference type="Proteomes" id="UP001152888"/>
    </source>
</evidence>
<organism evidence="3 4">
    <name type="scientific">Acanthoscelides obtectus</name>
    <name type="common">Bean weevil</name>
    <name type="synonym">Bruchus obtectus</name>
    <dbReference type="NCBI Taxonomy" id="200917"/>
    <lineage>
        <taxon>Eukaryota</taxon>
        <taxon>Metazoa</taxon>
        <taxon>Ecdysozoa</taxon>
        <taxon>Arthropoda</taxon>
        <taxon>Hexapoda</taxon>
        <taxon>Insecta</taxon>
        <taxon>Pterygota</taxon>
        <taxon>Neoptera</taxon>
        <taxon>Endopterygota</taxon>
        <taxon>Coleoptera</taxon>
        <taxon>Polyphaga</taxon>
        <taxon>Cucujiformia</taxon>
        <taxon>Chrysomeloidea</taxon>
        <taxon>Chrysomelidae</taxon>
        <taxon>Bruchinae</taxon>
        <taxon>Bruchini</taxon>
        <taxon>Acanthoscelides</taxon>
    </lineage>
</organism>
<dbReference type="GO" id="GO:0003677">
    <property type="term" value="F:DNA binding"/>
    <property type="evidence" value="ECO:0007669"/>
    <property type="project" value="InterPro"/>
</dbReference>
<name>A0A9P0P0D9_ACAOB</name>
<dbReference type="OrthoDB" id="5984255at2759"/>
<evidence type="ECO:0000256" key="1">
    <source>
        <dbReference type="PROSITE-ProRule" id="PRU00371"/>
    </source>
</evidence>
<gene>
    <name evidence="3" type="ORF">ACAOBT_LOCUS3573</name>
</gene>
<comment type="caution">
    <text evidence="3">The sequence shown here is derived from an EMBL/GenBank/DDBJ whole genome shotgun (WGS) entry which is preliminary data.</text>
</comment>
<evidence type="ECO:0000313" key="3">
    <source>
        <dbReference type="EMBL" id="CAH1960168.1"/>
    </source>
</evidence>